<protein>
    <submittedName>
        <fullName evidence="2">Uncharacterized protein</fullName>
    </submittedName>
</protein>
<evidence type="ECO:0000256" key="1">
    <source>
        <dbReference type="SAM" id="MobiDB-lite"/>
    </source>
</evidence>
<gene>
    <name evidence="2" type="ORF">BJ508DRAFT_302781</name>
</gene>
<name>A0A3N4IJB1_ASCIM</name>
<feature type="compositionally biased region" description="Polar residues" evidence="1">
    <location>
        <begin position="65"/>
        <end position="76"/>
    </location>
</feature>
<feature type="region of interest" description="Disordered" evidence="1">
    <location>
        <begin position="52"/>
        <end position="76"/>
    </location>
</feature>
<evidence type="ECO:0000313" key="2">
    <source>
        <dbReference type="EMBL" id="RPA85517.1"/>
    </source>
</evidence>
<sequence length="264" mass="29415">MLTGNGEKGANEGDKAKSFCQQFSPMARPSLSKNETARAKFRTETFCPFQCPPPSYARKPHPNRSGATHQQRTNNELPEQRYPSIFTSITSKTLEKGSYAVSGSRTRTGLSSRISTNKTAEEAAAIEHRQAASRARRIVVQPCCSKKMDRHPGSMNKLLVGCVPNEAIPTVPDSATDVLGASSAITILSSSIRSRCVLQNNQERLSIRLMYKFWWKSLARKGVEPKLGSTTQIRSQIFQSRHYGRKRIMPRVHEGATHRKSSDH</sequence>
<feature type="region of interest" description="Disordered" evidence="1">
    <location>
        <begin position="1"/>
        <end position="37"/>
    </location>
</feature>
<keyword evidence="3" id="KW-1185">Reference proteome</keyword>
<accession>A0A3N4IJB1</accession>
<reference evidence="2 3" key="1">
    <citation type="journal article" date="2018" name="Nat. Ecol. Evol.">
        <title>Pezizomycetes genomes reveal the molecular basis of ectomycorrhizal truffle lifestyle.</title>
        <authorList>
            <person name="Murat C."/>
            <person name="Payen T."/>
            <person name="Noel B."/>
            <person name="Kuo A."/>
            <person name="Morin E."/>
            <person name="Chen J."/>
            <person name="Kohler A."/>
            <person name="Krizsan K."/>
            <person name="Balestrini R."/>
            <person name="Da Silva C."/>
            <person name="Montanini B."/>
            <person name="Hainaut M."/>
            <person name="Levati E."/>
            <person name="Barry K.W."/>
            <person name="Belfiori B."/>
            <person name="Cichocki N."/>
            <person name="Clum A."/>
            <person name="Dockter R.B."/>
            <person name="Fauchery L."/>
            <person name="Guy J."/>
            <person name="Iotti M."/>
            <person name="Le Tacon F."/>
            <person name="Lindquist E.A."/>
            <person name="Lipzen A."/>
            <person name="Malagnac F."/>
            <person name="Mello A."/>
            <person name="Molinier V."/>
            <person name="Miyauchi S."/>
            <person name="Poulain J."/>
            <person name="Riccioni C."/>
            <person name="Rubini A."/>
            <person name="Sitrit Y."/>
            <person name="Splivallo R."/>
            <person name="Traeger S."/>
            <person name="Wang M."/>
            <person name="Zifcakova L."/>
            <person name="Wipf D."/>
            <person name="Zambonelli A."/>
            <person name="Paolocci F."/>
            <person name="Nowrousian M."/>
            <person name="Ottonello S."/>
            <person name="Baldrian P."/>
            <person name="Spatafora J.W."/>
            <person name="Henrissat B."/>
            <person name="Nagy L.G."/>
            <person name="Aury J.M."/>
            <person name="Wincker P."/>
            <person name="Grigoriev I.V."/>
            <person name="Bonfante P."/>
            <person name="Martin F.M."/>
        </authorList>
    </citation>
    <scope>NUCLEOTIDE SEQUENCE [LARGE SCALE GENOMIC DNA]</scope>
    <source>
        <strain evidence="2 3">RN42</strain>
    </source>
</reference>
<dbReference type="AlphaFoldDB" id="A0A3N4IJB1"/>
<dbReference type="Proteomes" id="UP000275078">
    <property type="component" value="Unassembled WGS sequence"/>
</dbReference>
<dbReference type="EMBL" id="ML119653">
    <property type="protein sequence ID" value="RPA85517.1"/>
    <property type="molecule type" value="Genomic_DNA"/>
</dbReference>
<proteinExistence type="predicted"/>
<evidence type="ECO:0000313" key="3">
    <source>
        <dbReference type="Proteomes" id="UP000275078"/>
    </source>
</evidence>
<organism evidence="2 3">
    <name type="scientific">Ascobolus immersus RN42</name>
    <dbReference type="NCBI Taxonomy" id="1160509"/>
    <lineage>
        <taxon>Eukaryota</taxon>
        <taxon>Fungi</taxon>
        <taxon>Dikarya</taxon>
        <taxon>Ascomycota</taxon>
        <taxon>Pezizomycotina</taxon>
        <taxon>Pezizomycetes</taxon>
        <taxon>Pezizales</taxon>
        <taxon>Ascobolaceae</taxon>
        <taxon>Ascobolus</taxon>
    </lineage>
</organism>